<accession>I0EP28</accession>
<keyword evidence="5 9" id="KW-0255">Endonuclease</keyword>
<organism evidence="11 12">
    <name type="scientific">Helicobacter cetorum (strain ATCC BAA-429 / MIT 00-7128)</name>
    <dbReference type="NCBI Taxonomy" id="182217"/>
    <lineage>
        <taxon>Bacteria</taxon>
        <taxon>Pseudomonadati</taxon>
        <taxon>Campylobacterota</taxon>
        <taxon>Epsilonproteobacteria</taxon>
        <taxon>Campylobacterales</taxon>
        <taxon>Helicobacteraceae</taxon>
        <taxon>Helicobacter</taxon>
    </lineage>
</organism>
<evidence type="ECO:0000256" key="4">
    <source>
        <dbReference type="ARBA" id="ARBA00022723"/>
    </source>
</evidence>
<dbReference type="STRING" id="182217.HCW_07195"/>
<dbReference type="GO" id="GO:0016787">
    <property type="term" value="F:hydrolase activity"/>
    <property type="evidence" value="ECO:0007669"/>
    <property type="project" value="UniProtKB-KW"/>
</dbReference>
<keyword evidence="3 9" id="KW-0540">Nuclease</keyword>
<dbReference type="InterPro" id="IPR021127">
    <property type="entry name" value="CRISPR_associated_Cas2"/>
</dbReference>
<evidence type="ECO:0000256" key="8">
    <source>
        <dbReference type="ARBA" id="ARBA00023118"/>
    </source>
</evidence>
<evidence type="ECO:0000313" key="11">
    <source>
        <dbReference type="EMBL" id="AFI04697.1"/>
    </source>
</evidence>
<dbReference type="Proteomes" id="UP000005010">
    <property type="component" value="Chromosome"/>
</dbReference>
<sequence>MKFLITYDIIHNKKRKLLAEELEKHGTRVNLSVFECELTETKFKQLVFKIKKMIRSKNGNVRFYRLCSNCEDKSFEIGEKRGIFKPYDDFI</sequence>
<dbReference type="SUPFAM" id="SSF143430">
    <property type="entry name" value="TTP0101/SSO1404-like"/>
    <property type="match status" value="1"/>
</dbReference>
<keyword evidence="7 9" id="KW-0460">Magnesium</keyword>
<keyword evidence="4 9" id="KW-0479">Metal-binding</keyword>
<keyword evidence="6 9" id="KW-0378">Hydrolase</keyword>
<evidence type="ECO:0000256" key="10">
    <source>
        <dbReference type="PIRNR" id="PIRNR032582"/>
    </source>
</evidence>
<dbReference type="eggNOG" id="COG1343">
    <property type="taxonomic scope" value="Bacteria"/>
</dbReference>
<dbReference type="HAMAP" id="MF_01471">
    <property type="entry name" value="Cas2"/>
    <property type="match status" value="1"/>
</dbReference>
<proteinExistence type="inferred from homology"/>
<dbReference type="EMBL" id="CP003479">
    <property type="protein sequence ID" value="AFI04697.1"/>
    <property type="molecule type" value="Genomic_DNA"/>
</dbReference>
<dbReference type="InterPro" id="IPR019199">
    <property type="entry name" value="Virulence_VapD/CRISPR_Cas2"/>
</dbReference>
<name>I0EP28_HELC0</name>
<dbReference type="GO" id="GO:0004521">
    <property type="term" value="F:RNA endonuclease activity"/>
    <property type="evidence" value="ECO:0007669"/>
    <property type="project" value="UniProtKB-UniRule"/>
</dbReference>
<dbReference type="KEGG" id="hce:HCW_07195"/>
<dbReference type="NCBIfam" id="TIGR01573">
    <property type="entry name" value="cas2"/>
    <property type="match status" value="1"/>
</dbReference>
<evidence type="ECO:0000256" key="3">
    <source>
        <dbReference type="ARBA" id="ARBA00022722"/>
    </source>
</evidence>
<gene>
    <name evidence="9" type="primary">cas2</name>
    <name evidence="11" type="ordered locus">HCW_07195</name>
</gene>
<protein>
    <recommendedName>
        <fullName evidence="9">CRISPR-associated endoribonuclease Cas2</fullName>
        <ecNumber evidence="9">3.1.-.-</ecNumber>
    </recommendedName>
</protein>
<dbReference type="Pfam" id="PF09827">
    <property type="entry name" value="CRISPR_Cas2"/>
    <property type="match status" value="1"/>
</dbReference>
<dbReference type="PIRSF" id="PIRSF032582">
    <property type="entry name" value="Cas2"/>
    <property type="match status" value="1"/>
</dbReference>
<dbReference type="AlphaFoldDB" id="I0EP28"/>
<evidence type="ECO:0000256" key="5">
    <source>
        <dbReference type="ARBA" id="ARBA00022759"/>
    </source>
</evidence>
<dbReference type="HOGENOM" id="CLU_161124_3_0_7"/>
<dbReference type="GO" id="GO:0043571">
    <property type="term" value="P:maintenance of CRISPR repeat elements"/>
    <property type="evidence" value="ECO:0007669"/>
    <property type="project" value="UniProtKB-UniRule"/>
</dbReference>
<reference evidence="12" key="1">
    <citation type="submission" date="2012-04" db="EMBL/GenBank/DDBJ databases">
        <title>Complete genome sequence of Helicobacter cetorum strain MIT 00-7128.</title>
        <authorList>
            <person name="Kersulyte D."/>
            <person name="Berg D.E."/>
        </authorList>
    </citation>
    <scope>NUCLEOTIDE SEQUENCE [LARGE SCALE GENOMIC DNA]</scope>
    <source>
        <strain evidence="12">MIT 00-7128</strain>
    </source>
</reference>
<dbReference type="RefSeq" id="WP_014661564.1">
    <property type="nucleotide sequence ID" value="NC_017737.1"/>
</dbReference>
<dbReference type="PANTHER" id="PTHR34405:SF3">
    <property type="entry name" value="CRISPR-ASSOCIATED ENDORIBONUCLEASE CAS2 3"/>
    <property type="match status" value="1"/>
</dbReference>
<keyword evidence="8 9" id="KW-0051">Antiviral defense</keyword>
<evidence type="ECO:0000256" key="7">
    <source>
        <dbReference type="ARBA" id="ARBA00022842"/>
    </source>
</evidence>
<evidence type="ECO:0000256" key="2">
    <source>
        <dbReference type="ARBA" id="ARBA00009959"/>
    </source>
</evidence>
<feature type="binding site" evidence="9">
    <location>
        <position position="8"/>
    </location>
    <ligand>
        <name>Mg(2+)</name>
        <dbReference type="ChEBI" id="CHEBI:18420"/>
        <note>catalytic</note>
    </ligand>
</feature>
<comment type="function">
    <text evidence="9">CRISPR (clustered regularly interspaced short palindromic repeat), is an adaptive immune system that provides protection against mobile genetic elements (viruses, transposable elements and conjugative plasmids). CRISPR clusters contain sequences complementary to antecedent mobile elements and target invading nucleic acids. CRISPR clusters are transcribed and processed into CRISPR RNA (crRNA). Functions as a ssRNA-specific endoribonuclease. Involved in the integration of spacer DNA into the CRISPR cassette.</text>
</comment>
<dbReference type="Gene3D" id="3.30.70.240">
    <property type="match status" value="1"/>
</dbReference>
<evidence type="ECO:0000256" key="9">
    <source>
        <dbReference type="HAMAP-Rule" id="MF_01471"/>
    </source>
</evidence>
<comment type="subunit">
    <text evidence="9">Homodimer, forms a heterotetramer with a Cas1 homodimer.</text>
</comment>
<dbReference type="GO" id="GO:0046872">
    <property type="term" value="F:metal ion binding"/>
    <property type="evidence" value="ECO:0007669"/>
    <property type="project" value="UniProtKB-UniRule"/>
</dbReference>
<dbReference type="EC" id="3.1.-.-" evidence="9"/>
<evidence type="ECO:0000256" key="6">
    <source>
        <dbReference type="ARBA" id="ARBA00022801"/>
    </source>
</evidence>
<dbReference type="CDD" id="cd09725">
    <property type="entry name" value="Cas2_I_II_III"/>
    <property type="match status" value="1"/>
</dbReference>
<dbReference type="PATRIC" id="fig|182217.3.peg.1521"/>
<dbReference type="GO" id="GO:0051607">
    <property type="term" value="P:defense response to virus"/>
    <property type="evidence" value="ECO:0007669"/>
    <property type="project" value="UniProtKB-UniRule"/>
</dbReference>
<comment type="cofactor">
    <cofactor evidence="1 9">
        <name>Mg(2+)</name>
        <dbReference type="ChEBI" id="CHEBI:18420"/>
    </cofactor>
</comment>
<evidence type="ECO:0000313" key="12">
    <source>
        <dbReference type="Proteomes" id="UP000005010"/>
    </source>
</evidence>
<comment type="similarity">
    <text evidence="2 9 10">Belongs to the CRISPR-associated endoribonuclease Cas2 protein family.</text>
</comment>
<dbReference type="PANTHER" id="PTHR34405">
    <property type="entry name" value="CRISPR-ASSOCIATED ENDORIBONUCLEASE CAS2"/>
    <property type="match status" value="1"/>
</dbReference>
<evidence type="ECO:0000256" key="1">
    <source>
        <dbReference type="ARBA" id="ARBA00001946"/>
    </source>
</evidence>
<keyword evidence="12" id="KW-1185">Reference proteome</keyword>